<protein>
    <submittedName>
        <fullName evidence="5">Ribosomal-protein-alanine N-acetyltransferase</fullName>
        <ecNumber evidence="5">2.3.1.267</ecNumber>
    </submittedName>
</protein>
<dbReference type="InterPro" id="IPR016181">
    <property type="entry name" value="Acyl_CoA_acyltransferase"/>
</dbReference>
<comment type="similarity">
    <text evidence="3">Belongs to the acetyltransferase family. RimJ subfamily.</text>
</comment>
<evidence type="ECO:0000256" key="3">
    <source>
        <dbReference type="ARBA" id="ARBA00038502"/>
    </source>
</evidence>
<evidence type="ECO:0000313" key="6">
    <source>
        <dbReference type="Proteomes" id="UP001519273"/>
    </source>
</evidence>
<dbReference type="Pfam" id="PF13302">
    <property type="entry name" value="Acetyltransf_3"/>
    <property type="match status" value="1"/>
</dbReference>
<proteinExistence type="inferred from homology"/>
<dbReference type="EMBL" id="JAGGKP010000001">
    <property type="protein sequence ID" value="MBP1936489.1"/>
    <property type="molecule type" value="Genomic_DNA"/>
</dbReference>
<dbReference type="SUPFAM" id="SSF55729">
    <property type="entry name" value="Acyl-CoA N-acyltransferases (Nat)"/>
    <property type="match status" value="1"/>
</dbReference>
<dbReference type="Proteomes" id="UP001519273">
    <property type="component" value="Unassembled WGS sequence"/>
</dbReference>
<dbReference type="InterPro" id="IPR051531">
    <property type="entry name" value="N-acetyltransferase"/>
</dbReference>
<reference evidence="5 6" key="1">
    <citation type="submission" date="2021-03" db="EMBL/GenBank/DDBJ databases">
        <title>Genomic Encyclopedia of Type Strains, Phase IV (KMG-IV): sequencing the most valuable type-strain genomes for metagenomic binning, comparative biology and taxonomic classification.</title>
        <authorList>
            <person name="Goeker M."/>
        </authorList>
    </citation>
    <scope>NUCLEOTIDE SEQUENCE [LARGE SCALE GENOMIC DNA]</scope>
    <source>
        <strain evidence="5 6">DSM 23491</strain>
    </source>
</reference>
<feature type="domain" description="N-acetyltransferase" evidence="4">
    <location>
        <begin position="27"/>
        <end position="186"/>
    </location>
</feature>
<dbReference type="PANTHER" id="PTHR43792">
    <property type="entry name" value="GNAT FAMILY, PUTATIVE (AFU_ORTHOLOGUE AFUA_3G00765)-RELATED-RELATED"/>
    <property type="match status" value="1"/>
</dbReference>
<dbReference type="GO" id="GO:0008999">
    <property type="term" value="F:protein-N-terminal-alanine acetyltransferase activity"/>
    <property type="evidence" value="ECO:0007669"/>
    <property type="project" value="UniProtKB-EC"/>
</dbReference>
<sequence length="190" mass="22320">MSSNSAIERITTDRLVLKVLNEQDHEMIVRYLNRNKHFLKEWEPIRKPEYFTASFQSKLLADEYNQIINGQLFKVWIFLKDDEEEVIGSVSLNNIVRGAFQSCHVGYRLDHQHLNKGYMTEALKAVIEHAFVQMNLHRLEANIMPRNLASLQVVQKLGFQHEGLAKQYLNINGVWEDHIHMVLLNESYRD</sequence>
<comment type="caution">
    <text evidence="5">The sequence shown here is derived from an EMBL/GenBank/DDBJ whole genome shotgun (WGS) entry which is preliminary data.</text>
</comment>
<dbReference type="InterPro" id="IPR000182">
    <property type="entry name" value="GNAT_dom"/>
</dbReference>
<dbReference type="Gene3D" id="3.40.630.30">
    <property type="match status" value="1"/>
</dbReference>
<evidence type="ECO:0000256" key="2">
    <source>
        <dbReference type="ARBA" id="ARBA00023315"/>
    </source>
</evidence>
<dbReference type="EC" id="2.3.1.267" evidence="5"/>
<keyword evidence="6" id="KW-1185">Reference proteome</keyword>
<name>A0ABS4H1S8_9BACL</name>
<keyword evidence="2 5" id="KW-0012">Acyltransferase</keyword>
<dbReference type="PANTHER" id="PTHR43792:SF8">
    <property type="entry name" value="[RIBOSOMAL PROTEIN US5]-ALANINE N-ACETYLTRANSFERASE"/>
    <property type="match status" value="1"/>
</dbReference>
<organism evidence="5 6">
    <name type="scientific">Paenibacillus sediminis</name>
    <dbReference type="NCBI Taxonomy" id="664909"/>
    <lineage>
        <taxon>Bacteria</taxon>
        <taxon>Bacillati</taxon>
        <taxon>Bacillota</taxon>
        <taxon>Bacilli</taxon>
        <taxon>Bacillales</taxon>
        <taxon>Paenibacillaceae</taxon>
        <taxon>Paenibacillus</taxon>
    </lineage>
</organism>
<accession>A0ABS4H1S8</accession>
<keyword evidence="1 5" id="KW-0808">Transferase</keyword>
<evidence type="ECO:0000313" key="5">
    <source>
        <dbReference type="EMBL" id="MBP1936489.1"/>
    </source>
</evidence>
<evidence type="ECO:0000256" key="1">
    <source>
        <dbReference type="ARBA" id="ARBA00022679"/>
    </source>
</evidence>
<dbReference type="RefSeq" id="WP_209846867.1">
    <property type="nucleotide sequence ID" value="NZ_CBCRVE010000002.1"/>
</dbReference>
<gene>
    <name evidence="5" type="ORF">J2Z20_001350</name>
</gene>
<evidence type="ECO:0000259" key="4">
    <source>
        <dbReference type="PROSITE" id="PS51186"/>
    </source>
</evidence>
<dbReference type="PROSITE" id="PS51186">
    <property type="entry name" value="GNAT"/>
    <property type="match status" value="1"/>
</dbReference>